<protein>
    <submittedName>
        <fullName evidence="6">Zinc finger protein Mlo2</fullName>
    </submittedName>
</protein>
<dbReference type="PANTHER" id="PTHR13513">
    <property type="entry name" value="E3 UBIQUITIN-PROTEIN LIGASE UBR7"/>
    <property type="match status" value="1"/>
</dbReference>
<evidence type="ECO:0000256" key="1">
    <source>
        <dbReference type="ARBA" id="ARBA00022723"/>
    </source>
</evidence>
<reference evidence="6 7" key="1">
    <citation type="journal article" date="2011" name="Science">
        <title>Comparative functional genomics of the fission yeasts.</title>
        <authorList>
            <person name="Rhind N."/>
            <person name="Chen Z."/>
            <person name="Yassour M."/>
            <person name="Thompson D.A."/>
            <person name="Haas B.J."/>
            <person name="Habib N."/>
            <person name="Wapinski I."/>
            <person name="Roy S."/>
            <person name="Lin M.F."/>
            <person name="Heiman D.I."/>
            <person name="Young S.K."/>
            <person name="Furuya K."/>
            <person name="Guo Y."/>
            <person name="Pidoux A."/>
            <person name="Chen H.M."/>
            <person name="Robbertse B."/>
            <person name="Goldberg J.M."/>
            <person name="Aoki K."/>
            <person name="Bayne E.H."/>
            <person name="Berlin A.M."/>
            <person name="Desjardins C.A."/>
            <person name="Dobbs E."/>
            <person name="Dukaj L."/>
            <person name="Fan L."/>
            <person name="FitzGerald M.G."/>
            <person name="French C."/>
            <person name="Gujja S."/>
            <person name="Hansen K."/>
            <person name="Keifenheim D."/>
            <person name="Levin J.Z."/>
            <person name="Mosher R.A."/>
            <person name="Mueller C.A."/>
            <person name="Pfiffner J."/>
            <person name="Priest M."/>
            <person name="Russ C."/>
            <person name="Smialowska A."/>
            <person name="Swoboda P."/>
            <person name="Sykes S.M."/>
            <person name="Vaughn M."/>
            <person name="Vengrova S."/>
            <person name="Yoder R."/>
            <person name="Zeng Q."/>
            <person name="Allshire R."/>
            <person name="Baulcombe D."/>
            <person name="Birren B.W."/>
            <person name="Brown W."/>
            <person name="Ekwall K."/>
            <person name="Kellis M."/>
            <person name="Leatherwood J."/>
            <person name="Levin H."/>
            <person name="Margalit H."/>
            <person name="Martienssen R."/>
            <person name="Nieduszynski C.A."/>
            <person name="Spatafora J.W."/>
            <person name="Friedman N."/>
            <person name="Dalgaard J.Z."/>
            <person name="Baumann P."/>
            <person name="Niki H."/>
            <person name="Regev A."/>
            <person name="Nusbaum C."/>
        </authorList>
    </citation>
    <scope>NUCLEOTIDE SEQUENCE [LARGE SCALE GENOMIC DNA]</scope>
    <source>
        <strain evidence="7">yFS286</strain>
    </source>
</reference>
<dbReference type="GeneID" id="25032410"/>
<keyword evidence="7" id="KW-1185">Reference proteome</keyword>
<proteinExistence type="predicted"/>
<sequence length="329" mass="38492">MDSRLEELTAEQYVERQRELEIEAREAYPYKFDECTYSKGYLKQTLYACLTCQRKADSLNGVCYSCSISCHADHELVELFHKRHFQCDCGTSRTGHEPCAIRKTRDDRALENHYNHNFEGRFCSCDTFYDPEQESGIMFQCILCEDWFHDRCLEASNQGKSLPDSESFEWVVCKDCVLKYRDCLLNPQHELPYKKEELVAPHFFDEQFREHLCQCNSCVEIRKTQMPILIEDEPVYEQAEDSDMDEETNFEVEDARSLDDVVSSTMQDVLHVLDQLPRVQAIEGVHAYNRLKNELTEFLLPFARENKVVTKEDISNFFLERLNAGKNGG</sequence>
<dbReference type="InterPro" id="IPR011011">
    <property type="entry name" value="Znf_FYVE_PHD"/>
</dbReference>
<dbReference type="HOGENOM" id="CLU_025221_1_0_1"/>
<dbReference type="InterPro" id="IPR003126">
    <property type="entry name" value="Znf_UBR"/>
</dbReference>
<dbReference type="Pfam" id="PF02207">
    <property type="entry name" value="zf-UBR"/>
    <property type="match status" value="1"/>
</dbReference>
<dbReference type="EMBL" id="KE503206">
    <property type="protein sequence ID" value="EPX74226.1"/>
    <property type="molecule type" value="Genomic_DNA"/>
</dbReference>
<dbReference type="eggNOG" id="KOG2752">
    <property type="taxonomic scope" value="Eukaryota"/>
</dbReference>
<evidence type="ECO:0000256" key="4">
    <source>
        <dbReference type="PROSITE-ProRule" id="PRU00508"/>
    </source>
</evidence>
<dbReference type="Gene3D" id="3.30.40.10">
    <property type="entry name" value="Zinc/RING finger domain, C3HC4 (zinc finger)"/>
    <property type="match status" value="1"/>
</dbReference>
<dbReference type="CDD" id="cd19677">
    <property type="entry name" value="UBR-box_UBR7"/>
    <property type="match status" value="1"/>
</dbReference>
<gene>
    <name evidence="6" type="ORF">SOCG_03438</name>
</gene>
<evidence type="ECO:0000313" key="7">
    <source>
        <dbReference type="Proteomes" id="UP000016088"/>
    </source>
</evidence>
<dbReference type="InterPro" id="IPR013083">
    <property type="entry name" value="Znf_RING/FYVE/PHD"/>
</dbReference>
<name>S9PYQ9_SCHOY</name>
<dbReference type="GO" id="GO:0008270">
    <property type="term" value="F:zinc ion binding"/>
    <property type="evidence" value="ECO:0007669"/>
    <property type="project" value="UniProtKB-KW"/>
</dbReference>
<dbReference type="GO" id="GO:0061630">
    <property type="term" value="F:ubiquitin protein ligase activity"/>
    <property type="evidence" value="ECO:0007669"/>
    <property type="project" value="InterPro"/>
</dbReference>
<dbReference type="CDD" id="cd15542">
    <property type="entry name" value="PHD_UBR7"/>
    <property type="match status" value="1"/>
</dbReference>
<dbReference type="GO" id="GO:0005737">
    <property type="term" value="C:cytoplasm"/>
    <property type="evidence" value="ECO:0007669"/>
    <property type="project" value="TreeGrafter"/>
</dbReference>
<dbReference type="RefSeq" id="XP_013017380.1">
    <property type="nucleotide sequence ID" value="XM_013161926.1"/>
</dbReference>
<organism evidence="6 7">
    <name type="scientific">Schizosaccharomyces octosporus (strain yFS286)</name>
    <name type="common">Fission yeast</name>
    <name type="synonym">Octosporomyces octosporus</name>
    <dbReference type="NCBI Taxonomy" id="483514"/>
    <lineage>
        <taxon>Eukaryota</taxon>
        <taxon>Fungi</taxon>
        <taxon>Dikarya</taxon>
        <taxon>Ascomycota</taxon>
        <taxon>Taphrinomycotina</taxon>
        <taxon>Schizosaccharomycetes</taxon>
        <taxon>Schizosaccharomycetales</taxon>
        <taxon>Schizosaccharomycetaceae</taxon>
        <taxon>Schizosaccharomyces</taxon>
    </lineage>
</organism>
<dbReference type="SUPFAM" id="SSF57903">
    <property type="entry name" value="FYVE/PHD zinc finger"/>
    <property type="match status" value="1"/>
</dbReference>
<feature type="zinc finger region" description="UBR-type" evidence="4">
    <location>
        <begin position="33"/>
        <end position="104"/>
    </location>
</feature>
<evidence type="ECO:0000256" key="2">
    <source>
        <dbReference type="ARBA" id="ARBA00022771"/>
    </source>
</evidence>
<dbReference type="SMART" id="SM00396">
    <property type="entry name" value="ZnF_UBR1"/>
    <property type="match status" value="1"/>
</dbReference>
<evidence type="ECO:0000256" key="3">
    <source>
        <dbReference type="ARBA" id="ARBA00022833"/>
    </source>
</evidence>
<accession>S9PYQ9</accession>
<feature type="domain" description="UBR-type" evidence="5">
    <location>
        <begin position="33"/>
        <end position="104"/>
    </location>
</feature>
<dbReference type="VEuPathDB" id="FungiDB:SOCG_03438"/>
<dbReference type="Proteomes" id="UP000016088">
    <property type="component" value="Unassembled WGS sequence"/>
</dbReference>
<dbReference type="InterPro" id="IPR040204">
    <property type="entry name" value="UBR7"/>
</dbReference>
<dbReference type="PANTHER" id="PTHR13513:SF9">
    <property type="entry name" value="E3 UBIQUITIN-PROTEIN LIGASE UBR7-RELATED"/>
    <property type="match status" value="1"/>
</dbReference>
<dbReference type="OMA" id="DCGTERQ"/>
<evidence type="ECO:0000313" key="6">
    <source>
        <dbReference type="EMBL" id="EPX74226.1"/>
    </source>
</evidence>
<keyword evidence="2" id="KW-0863">Zinc-finger</keyword>
<dbReference type="PROSITE" id="PS51157">
    <property type="entry name" value="ZF_UBR"/>
    <property type="match status" value="1"/>
</dbReference>
<keyword evidence="1" id="KW-0479">Metal-binding</keyword>
<dbReference type="InterPro" id="IPR047506">
    <property type="entry name" value="UBR7-like_UBR-box"/>
</dbReference>
<dbReference type="AlphaFoldDB" id="S9PYQ9"/>
<evidence type="ECO:0000259" key="5">
    <source>
        <dbReference type="PROSITE" id="PS51157"/>
    </source>
</evidence>
<keyword evidence="3" id="KW-0862">Zinc</keyword>